<organism evidence="11 12">
    <name type="scientific">Glonium stellatum</name>
    <dbReference type="NCBI Taxonomy" id="574774"/>
    <lineage>
        <taxon>Eukaryota</taxon>
        <taxon>Fungi</taxon>
        <taxon>Dikarya</taxon>
        <taxon>Ascomycota</taxon>
        <taxon>Pezizomycotina</taxon>
        <taxon>Dothideomycetes</taxon>
        <taxon>Pleosporomycetidae</taxon>
        <taxon>Gloniales</taxon>
        <taxon>Gloniaceae</taxon>
        <taxon>Glonium</taxon>
    </lineage>
</organism>
<evidence type="ECO:0000256" key="10">
    <source>
        <dbReference type="RuleBase" id="RU361238"/>
    </source>
</evidence>
<comment type="catalytic activity">
    <reaction evidence="9">
        <text>feruloyl-polysaccharide + H2O = ferulate + polysaccharide.</text>
        <dbReference type="EC" id="3.1.1.73"/>
    </reaction>
</comment>
<keyword evidence="8" id="KW-1015">Disulfide bond</keyword>
<dbReference type="PANTHER" id="PTHR33938">
    <property type="entry name" value="FERULOYL ESTERASE B-RELATED"/>
    <property type="match status" value="1"/>
</dbReference>
<dbReference type="InterPro" id="IPR029058">
    <property type="entry name" value="AB_hydrolase_fold"/>
</dbReference>
<evidence type="ECO:0000256" key="4">
    <source>
        <dbReference type="ARBA" id="ARBA00022723"/>
    </source>
</evidence>
<reference evidence="11 12" key="1">
    <citation type="journal article" date="2016" name="Nat. Commun.">
        <title>Ectomycorrhizal ecology is imprinted in the genome of the dominant symbiotic fungus Cenococcum geophilum.</title>
        <authorList>
            <consortium name="DOE Joint Genome Institute"/>
            <person name="Peter M."/>
            <person name="Kohler A."/>
            <person name="Ohm R.A."/>
            <person name="Kuo A."/>
            <person name="Krutzmann J."/>
            <person name="Morin E."/>
            <person name="Arend M."/>
            <person name="Barry K.W."/>
            <person name="Binder M."/>
            <person name="Choi C."/>
            <person name="Clum A."/>
            <person name="Copeland A."/>
            <person name="Grisel N."/>
            <person name="Haridas S."/>
            <person name="Kipfer T."/>
            <person name="LaButti K."/>
            <person name="Lindquist E."/>
            <person name="Lipzen A."/>
            <person name="Maire R."/>
            <person name="Meier B."/>
            <person name="Mihaltcheva S."/>
            <person name="Molinier V."/>
            <person name="Murat C."/>
            <person name="Poggeler S."/>
            <person name="Quandt C.A."/>
            <person name="Sperisen C."/>
            <person name="Tritt A."/>
            <person name="Tisserant E."/>
            <person name="Crous P.W."/>
            <person name="Henrissat B."/>
            <person name="Nehls U."/>
            <person name="Egli S."/>
            <person name="Spatafora J.W."/>
            <person name="Grigoriev I.V."/>
            <person name="Martin F.M."/>
        </authorList>
    </citation>
    <scope>NUCLEOTIDE SEQUENCE [LARGE SCALE GENOMIC DNA]</scope>
    <source>
        <strain evidence="11 12">CBS 207.34</strain>
    </source>
</reference>
<dbReference type="PANTHER" id="PTHR33938:SF15">
    <property type="entry name" value="FERULOYL ESTERASE B-RELATED"/>
    <property type="match status" value="1"/>
</dbReference>
<protein>
    <recommendedName>
        <fullName evidence="10">Carboxylic ester hydrolase</fullName>
        <ecNumber evidence="10">3.1.1.-</ecNumber>
    </recommendedName>
</protein>
<proteinExistence type="inferred from homology"/>
<dbReference type="GO" id="GO:0045493">
    <property type="term" value="P:xylan catabolic process"/>
    <property type="evidence" value="ECO:0007669"/>
    <property type="project" value="UniProtKB-KW"/>
</dbReference>
<dbReference type="EC" id="3.1.1.-" evidence="10"/>
<dbReference type="GO" id="GO:0046872">
    <property type="term" value="F:metal ion binding"/>
    <property type="evidence" value="ECO:0007669"/>
    <property type="project" value="UniProtKB-KW"/>
</dbReference>
<dbReference type="Pfam" id="PF07519">
    <property type="entry name" value="Tannase"/>
    <property type="match status" value="1"/>
</dbReference>
<dbReference type="EMBL" id="KV749746">
    <property type="protein sequence ID" value="OCL07972.1"/>
    <property type="molecule type" value="Genomic_DNA"/>
</dbReference>
<keyword evidence="3" id="KW-0858">Xylan degradation</keyword>
<gene>
    <name evidence="11" type="ORF">AOQ84DRAFT_431938</name>
</gene>
<keyword evidence="7" id="KW-0106">Calcium</keyword>
<dbReference type="AlphaFoldDB" id="A0A8E2EZU5"/>
<keyword evidence="5" id="KW-0732">Signal</keyword>
<evidence type="ECO:0000256" key="1">
    <source>
        <dbReference type="ARBA" id="ARBA00006249"/>
    </source>
</evidence>
<keyword evidence="3" id="KW-0624">Polysaccharide degradation</keyword>
<evidence type="ECO:0000313" key="11">
    <source>
        <dbReference type="EMBL" id="OCL07972.1"/>
    </source>
</evidence>
<evidence type="ECO:0000313" key="12">
    <source>
        <dbReference type="Proteomes" id="UP000250140"/>
    </source>
</evidence>
<keyword evidence="4" id="KW-0479">Metal-binding</keyword>
<keyword evidence="3" id="KW-0119">Carbohydrate metabolism</keyword>
<dbReference type="SUPFAM" id="SSF53474">
    <property type="entry name" value="alpha/beta-Hydrolases"/>
    <property type="match status" value="1"/>
</dbReference>
<accession>A0A8E2EZU5</accession>
<evidence type="ECO:0000256" key="7">
    <source>
        <dbReference type="ARBA" id="ARBA00022837"/>
    </source>
</evidence>
<evidence type="ECO:0000256" key="8">
    <source>
        <dbReference type="ARBA" id="ARBA00023157"/>
    </source>
</evidence>
<dbReference type="Proteomes" id="UP000250140">
    <property type="component" value="Unassembled WGS sequence"/>
</dbReference>
<keyword evidence="12" id="KW-1185">Reference proteome</keyword>
<evidence type="ECO:0000256" key="3">
    <source>
        <dbReference type="ARBA" id="ARBA00022651"/>
    </source>
</evidence>
<sequence>MPAKLHLITSPNFNLTCLSFQPKKYLPDSTLKILEYVPASKNLTFPGNDPSCGRTSQVVLADLCRVALSIPTSNRSGIIFEIWLPENWNGRFLGTGNGGIDGCIKYDDMAYTTQYGFATTGSNNGHNGTGGLAFYKNPDVVTDFSWRSLHTTVVAGKKLVKGFYGESQTKSYYLGCSGGGRQGIQAAEMFPEDYDGIVAGCPGINFNYLSSWRASFYPITGPSNVTGFIEPKTWTGIIHEEILHQCDDLDGVTDGIIEDPSLCNFRPESLICPTPNSTNCLTPAQVQVVRKVYSPLYGEQGQLIYPGLQPGAETMAVQRLLAGQPFSYSEDWFRYAVFGDPSWDPLTFNIHDASLAERLNPSNVRTWPSTLESFSSRGGKLIAYHGGQDNQITGFDTERFYNRLSVGMSASSGDLDAWFRFFRIPGMFHCSGGPGAWSFGQGASAAAGIAFLPDVNVLAAMVQWVENGTAPETITGTKFINDTVSMGEAYQHRHCRYPYRSTYINGPPEGLNSWTCIQ</sequence>
<evidence type="ECO:0000256" key="5">
    <source>
        <dbReference type="ARBA" id="ARBA00022729"/>
    </source>
</evidence>
<keyword evidence="6 10" id="KW-0378">Hydrolase</keyword>
<evidence type="ECO:0000256" key="9">
    <source>
        <dbReference type="ARBA" id="ARBA00034075"/>
    </source>
</evidence>
<comment type="similarity">
    <text evidence="1 10">Belongs to the tannase family.</text>
</comment>
<name>A0A8E2EZU5_9PEZI</name>
<dbReference type="InterPro" id="IPR011118">
    <property type="entry name" value="Tannase/feruloyl_esterase"/>
</dbReference>
<evidence type="ECO:0000256" key="6">
    <source>
        <dbReference type="ARBA" id="ARBA00022801"/>
    </source>
</evidence>
<keyword evidence="2" id="KW-0719">Serine esterase</keyword>
<evidence type="ECO:0000256" key="2">
    <source>
        <dbReference type="ARBA" id="ARBA00022487"/>
    </source>
</evidence>
<dbReference type="GO" id="GO:0030600">
    <property type="term" value="F:feruloyl esterase activity"/>
    <property type="evidence" value="ECO:0007669"/>
    <property type="project" value="UniProtKB-EC"/>
</dbReference>
<dbReference type="OrthoDB" id="3039123at2759"/>